<sequence>MKRRDFIKSSLVAGVGFNGYSLAQSSEGKAEKTGWKETVISPAKATRQPHIVFIMSDQHRGDALHCMGNEAVISPNIDRLAHEGTLFVSGYSSTPSSTPARAGLLTGLSPWNHGMLGYGQVATEYKYEMPKMLRELGYYTFGIGKMHWFPQKTLHGFHATLVDESGRSESPDFISDYREWFQLNAPGKNPDLTGIGWNDHVAGVYQLDERLHPTAWTGQTACELIRNYDNDQPLFLKVSFARPHSPYDPPQRYLDMYKNADIPAPSVGDWCGKYAEHKEPDQVKKDAAFANLGDEYAINSRRHYYANVTFIDDQIGEIIKVLKERGMYDNTLICFTADHGDMLGDHYHWRKTYAYEGSTKVPYVVKWPSSLSKQIKTGTKVEQPVELRDFLPTFLEIAGGEVPADMDGKSLLKLVTGKQDEWRKYIDLEHATCYSPDNYWCALTDGKIKYIWFMHSGEEQLFDLTTDPGEKKDLAKTDRYRKQLSEMRKEMVQHLQERGDSFVKNGQLVKRDKTLLYSPNYPKEASK</sequence>
<feature type="modified residue" description="3-oxoalanine (Ser)" evidence="5">
    <location>
        <position position="97"/>
    </location>
</feature>
<dbReference type="PANTHER" id="PTHR42693">
    <property type="entry name" value="ARYLSULFATASE FAMILY MEMBER"/>
    <property type="match status" value="1"/>
</dbReference>
<dbReference type="NCBIfam" id="NF010322">
    <property type="entry name" value="PRK13759.1"/>
    <property type="match status" value="1"/>
</dbReference>
<dbReference type="InterPro" id="IPR024607">
    <property type="entry name" value="Sulfatase_CS"/>
</dbReference>
<evidence type="ECO:0000313" key="8">
    <source>
        <dbReference type="Proteomes" id="UP000033035"/>
    </source>
</evidence>
<evidence type="ECO:0000256" key="3">
    <source>
        <dbReference type="ARBA" id="ARBA00022801"/>
    </source>
</evidence>
<dbReference type="Proteomes" id="UP000033035">
    <property type="component" value="Unassembled WGS sequence"/>
</dbReference>
<organism evidence="7 8">
    <name type="scientific">Parabacteroides gordonii MS-1 = DSM 23371</name>
    <dbReference type="NCBI Taxonomy" id="1203610"/>
    <lineage>
        <taxon>Bacteria</taxon>
        <taxon>Pseudomonadati</taxon>
        <taxon>Bacteroidota</taxon>
        <taxon>Bacteroidia</taxon>
        <taxon>Bacteroidales</taxon>
        <taxon>Tannerellaceae</taxon>
        <taxon>Parabacteroides</taxon>
    </lineage>
</organism>
<dbReference type="InterPro" id="IPR000917">
    <property type="entry name" value="Sulfatase_N"/>
</dbReference>
<dbReference type="Gene3D" id="3.40.720.10">
    <property type="entry name" value="Alkaline Phosphatase, subunit A"/>
    <property type="match status" value="1"/>
</dbReference>
<evidence type="ECO:0000313" key="7">
    <source>
        <dbReference type="EMBL" id="KKB55715.1"/>
    </source>
</evidence>
<evidence type="ECO:0000256" key="5">
    <source>
        <dbReference type="PIRSR" id="PIRSR600917-52"/>
    </source>
</evidence>
<dbReference type="PATRIC" id="fig|1203610.3.peg.3254"/>
<accession>A0A0F5JDY2</accession>
<keyword evidence="3" id="KW-0378">Hydrolase</keyword>
<dbReference type="HOGENOM" id="CLU_006332_9_2_10"/>
<comment type="similarity">
    <text evidence="1">Belongs to the sulfatase family.</text>
</comment>
<comment type="PTM">
    <text evidence="5">The conversion to 3-oxoalanine (also known as C-formylglycine, FGly), of a serine or cysteine residue in prokaryotes and of a cysteine residue in eukaryotes, is critical for catalytic activity.</text>
</comment>
<feature type="domain" description="Sulfatase N-terminal" evidence="6">
    <location>
        <begin position="49"/>
        <end position="399"/>
    </location>
</feature>
<gene>
    <name evidence="7" type="ORF">HMPREF1536_03189</name>
</gene>
<dbReference type="STRING" id="1203610.HMPREF1536_03189"/>
<protein>
    <submittedName>
        <fullName evidence="7">Choline-sulfatase</fullName>
    </submittedName>
</protein>
<dbReference type="InterPro" id="IPR050738">
    <property type="entry name" value="Sulfatase"/>
</dbReference>
<name>A0A0F5JDY2_9BACT</name>
<evidence type="ECO:0000256" key="1">
    <source>
        <dbReference type="ARBA" id="ARBA00008779"/>
    </source>
</evidence>
<dbReference type="PROSITE" id="PS00523">
    <property type="entry name" value="SULFATASE_1"/>
    <property type="match status" value="1"/>
</dbReference>
<dbReference type="RefSeq" id="WP_028726174.1">
    <property type="nucleotide sequence ID" value="NZ_AUAE01000008.1"/>
</dbReference>
<keyword evidence="8" id="KW-1185">Reference proteome</keyword>
<keyword evidence="4" id="KW-0106">Calcium</keyword>
<dbReference type="GO" id="GO:0046872">
    <property type="term" value="F:metal ion binding"/>
    <property type="evidence" value="ECO:0007669"/>
    <property type="project" value="UniProtKB-KW"/>
</dbReference>
<dbReference type="GO" id="GO:0004065">
    <property type="term" value="F:arylsulfatase activity"/>
    <property type="evidence" value="ECO:0007669"/>
    <property type="project" value="TreeGrafter"/>
</dbReference>
<evidence type="ECO:0000259" key="6">
    <source>
        <dbReference type="Pfam" id="PF00884"/>
    </source>
</evidence>
<dbReference type="PANTHER" id="PTHR42693:SF53">
    <property type="entry name" value="ENDO-4-O-SULFATASE"/>
    <property type="match status" value="1"/>
</dbReference>
<evidence type="ECO:0000256" key="2">
    <source>
        <dbReference type="ARBA" id="ARBA00022723"/>
    </source>
</evidence>
<dbReference type="AlphaFoldDB" id="A0A0F5JDY2"/>
<dbReference type="EMBL" id="AQHW01000015">
    <property type="protein sequence ID" value="KKB55715.1"/>
    <property type="molecule type" value="Genomic_DNA"/>
</dbReference>
<evidence type="ECO:0000256" key="4">
    <source>
        <dbReference type="ARBA" id="ARBA00022837"/>
    </source>
</evidence>
<proteinExistence type="inferred from homology"/>
<keyword evidence="2" id="KW-0479">Metal-binding</keyword>
<dbReference type="PROSITE" id="PS00149">
    <property type="entry name" value="SULFATASE_2"/>
    <property type="match status" value="1"/>
</dbReference>
<dbReference type="Pfam" id="PF00884">
    <property type="entry name" value="Sulfatase"/>
    <property type="match status" value="1"/>
</dbReference>
<comment type="caution">
    <text evidence="7">The sequence shown here is derived from an EMBL/GenBank/DDBJ whole genome shotgun (WGS) entry which is preliminary data.</text>
</comment>
<dbReference type="InterPro" id="IPR017850">
    <property type="entry name" value="Alkaline_phosphatase_core_sf"/>
</dbReference>
<reference evidence="7 8" key="1">
    <citation type="submission" date="2013-04" db="EMBL/GenBank/DDBJ databases">
        <title>The Genome Sequence of Parabacteroides gordonii DSM 23371.</title>
        <authorList>
            <consortium name="The Broad Institute Genomics Platform"/>
            <person name="Earl A."/>
            <person name="Ward D."/>
            <person name="Feldgarden M."/>
            <person name="Gevers D."/>
            <person name="Martens E."/>
            <person name="Sakamoto M."/>
            <person name="Benno Y."/>
            <person name="Suzuki N."/>
            <person name="Matsunaga N."/>
            <person name="Koshihara K."/>
            <person name="Seki M."/>
            <person name="Komiya H."/>
            <person name="Walker B."/>
            <person name="Young S."/>
            <person name="Zeng Q."/>
            <person name="Gargeya S."/>
            <person name="Fitzgerald M."/>
            <person name="Haas B."/>
            <person name="Abouelleil A."/>
            <person name="Allen A.W."/>
            <person name="Alvarado L."/>
            <person name="Arachchi H.M."/>
            <person name="Berlin A.M."/>
            <person name="Chapman S.B."/>
            <person name="Gainer-Dewar J."/>
            <person name="Goldberg J."/>
            <person name="Griggs A."/>
            <person name="Gujja S."/>
            <person name="Hansen M."/>
            <person name="Howarth C."/>
            <person name="Imamovic A."/>
            <person name="Ireland A."/>
            <person name="Larimer J."/>
            <person name="McCowan C."/>
            <person name="Murphy C."/>
            <person name="Pearson M."/>
            <person name="Poon T.W."/>
            <person name="Priest M."/>
            <person name="Roberts A."/>
            <person name="Saif S."/>
            <person name="Shea T."/>
            <person name="Sisk P."/>
            <person name="Sykes S."/>
            <person name="Wortman J."/>
            <person name="Nusbaum C."/>
            <person name="Birren B."/>
        </authorList>
    </citation>
    <scope>NUCLEOTIDE SEQUENCE [LARGE SCALE GENOMIC DNA]</scope>
    <source>
        <strain evidence="7 8">MS-1</strain>
    </source>
</reference>
<dbReference type="SUPFAM" id="SSF53649">
    <property type="entry name" value="Alkaline phosphatase-like"/>
    <property type="match status" value="1"/>
</dbReference>